<evidence type="ECO:0000256" key="1">
    <source>
        <dbReference type="SAM" id="MobiDB-lite"/>
    </source>
</evidence>
<accession>A0A2K8N4F6</accession>
<dbReference type="EMBL" id="CP024955">
    <property type="protein sequence ID" value="ATY84284.1"/>
    <property type="molecule type" value="Genomic_DNA"/>
</dbReference>
<keyword evidence="4" id="KW-1185">Reference proteome</keyword>
<dbReference type="EMBL" id="LR792683">
    <property type="protein sequence ID" value="CAB3391745.1"/>
    <property type="molecule type" value="Genomic_DNA"/>
</dbReference>
<dbReference type="AlphaFoldDB" id="A0A2K8N4F6"/>
<proteinExistence type="predicted"/>
<dbReference type="Proteomes" id="UP000502196">
    <property type="component" value="Chromosome"/>
</dbReference>
<reference evidence="3 5" key="3">
    <citation type="submission" date="2020-04" db="EMBL/GenBank/DDBJ databases">
        <authorList>
            <person name="Hogendoorn C."/>
        </authorList>
    </citation>
    <scope>NUCLEOTIDE SEQUENCE [LARGE SCALE GENOMIC DNA]</scope>
    <source>
        <strain evidence="3">COOX1</strain>
    </source>
</reference>
<organism evidence="2 4">
    <name type="scientific">Kyrpidia spormannii</name>
    <dbReference type="NCBI Taxonomy" id="2055160"/>
    <lineage>
        <taxon>Bacteria</taxon>
        <taxon>Bacillati</taxon>
        <taxon>Bacillota</taxon>
        <taxon>Bacilli</taxon>
        <taxon>Bacillales</taxon>
        <taxon>Alicyclobacillaceae</taxon>
        <taxon>Kyrpidia</taxon>
    </lineage>
</organism>
<reference evidence="4" key="1">
    <citation type="submission" date="2017-11" db="EMBL/GenBank/DDBJ databases">
        <title>Complete Genome Sequence of Kyrpidia sp. Strain EA-1, a thermophilic, hydrogen-oxidizing Bacterium, isolated from the Azores.</title>
        <authorList>
            <person name="Reiner J.E."/>
            <person name="Lapp C.J."/>
            <person name="Bunk B."/>
            <person name="Gescher J."/>
        </authorList>
    </citation>
    <scope>NUCLEOTIDE SEQUENCE [LARGE SCALE GENOMIC DNA]</scope>
    <source>
        <strain evidence="4">EA-1</strain>
    </source>
</reference>
<protein>
    <recommendedName>
        <fullName evidence="6">Cytosolic protein</fullName>
    </recommendedName>
</protein>
<evidence type="ECO:0000313" key="4">
    <source>
        <dbReference type="Proteomes" id="UP000231932"/>
    </source>
</evidence>
<dbReference type="Proteomes" id="UP000231932">
    <property type="component" value="Chromosome"/>
</dbReference>
<feature type="compositionally biased region" description="Basic and acidic residues" evidence="1">
    <location>
        <begin position="79"/>
        <end position="94"/>
    </location>
</feature>
<feature type="region of interest" description="Disordered" evidence="1">
    <location>
        <begin position="79"/>
        <end position="102"/>
    </location>
</feature>
<evidence type="ECO:0000313" key="3">
    <source>
        <dbReference type="EMBL" id="CAB3391745.1"/>
    </source>
</evidence>
<gene>
    <name evidence="3" type="ORF">COOX1_1064</name>
    <name evidence="2" type="ORF">CVV65_04390</name>
</gene>
<reference evidence="2" key="2">
    <citation type="journal article" date="2018" name="Genome Announc.">
        <title>Complete Genome Sequence of Kyrpidia sp. Strain EA-1, a Thermophilic Knallgas Bacterium, Isolated from the Azores.</title>
        <authorList>
            <person name="Reiner J.E."/>
            <person name="Lapp C.J."/>
            <person name="Bunk B."/>
            <person name="Sproer C."/>
            <person name="Overmann J."/>
            <person name="Gescher J."/>
        </authorList>
    </citation>
    <scope>NUCLEOTIDE SEQUENCE</scope>
    <source>
        <strain evidence="2">EA-1</strain>
    </source>
</reference>
<name>A0A2K8N4F6_9BACL</name>
<dbReference type="KEGG" id="kyr:CVV65_04390"/>
<feature type="region of interest" description="Disordered" evidence="1">
    <location>
        <begin position="1"/>
        <end position="22"/>
    </location>
</feature>
<evidence type="ECO:0000313" key="5">
    <source>
        <dbReference type="Proteomes" id="UP000502196"/>
    </source>
</evidence>
<evidence type="ECO:0008006" key="6">
    <source>
        <dbReference type="Google" id="ProtNLM"/>
    </source>
</evidence>
<sequence length="102" mass="11721">MNRRIPGKGESDGTIIRKGGPAVRFWPGKKRQRFTPATGWRHDIMPEEFPEGPYGMADNQEFTLGKSTPWEEGQRVVSRFRDENPAFSDRKNPDDNEMPDLT</sequence>
<evidence type="ECO:0000313" key="2">
    <source>
        <dbReference type="EMBL" id="ATY84284.1"/>
    </source>
</evidence>